<dbReference type="AlphaFoldDB" id="A0A5S9MJV6"/>
<proteinExistence type="predicted"/>
<gene>
    <name evidence="1" type="ORF">BsIDN1_60820</name>
</gene>
<organism evidence="1 2">
    <name type="scientific">Bacillus safensis</name>
    <dbReference type="NCBI Taxonomy" id="561879"/>
    <lineage>
        <taxon>Bacteria</taxon>
        <taxon>Bacillati</taxon>
        <taxon>Bacillota</taxon>
        <taxon>Bacilli</taxon>
        <taxon>Bacillales</taxon>
        <taxon>Bacillaceae</taxon>
        <taxon>Bacillus</taxon>
    </lineage>
</organism>
<accession>A0A5S9MJV6</accession>
<name>A0A5S9MJV6_BACIA</name>
<evidence type="ECO:0008006" key="3">
    <source>
        <dbReference type="Google" id="ProtNLM"/>
    </source>
</evidence>
<protein>
    <recommendedName>
        <fullName evidence="3">Carbonic anhydrase</fullName>
    </recommendedName>
</protein>
<reference evidence="1 2" key="1">
    <citation type="submission" date="2019-12" db="EMBL/GenBank/DDBJ databases">
        <title>Full genome sequence of a Bacillus safensis strain isolated from commercially available natto in Indonesia.</title>
        <authorList>
            <person name="Yoshida M."/>
            <person name="Uomi M."/>
            <person name="Waturangi D."/>
            <person name="Ekaputri J.J."/>
            <person name="Setiamarga D.H.E."/>
        </authorList>
    </citation>
    <scope>NUCLEOTIDE SEQUENCE [LARGE SCALE GENOMIC DNA]</scope>
    <source>
        <strain evidence="1 2">IDN1</strain>
    </source>
</reference>
<dbReference type="GO" id="GO:0008270">
    <property type="term" value="F:zinc ion binding"/>
    <property type="evidence" value="ECO:0007669"/>
    <property type="project" value="InterPro"/>
</dbReference>
<dbReference type="GO" id="GO:0004089">
    <property type="term" value="F:carbonate dehydratase activity"/>
    <property type="evidence" value="ECO:0007669"/>
    <property type="project" value="InterPro"/>
</dbReference>
<dbReference type="SUPFAM" id="SSF53056">
    <property type="entry name" value="beta-carbonic anhydrase, cab"/>
    <property type="match status" value="1"/>
</dbReference>
<dbReference type="EMBL" id="AP021906">
    <property type="protein sequence ID" value="BBP92464.1"/>
    <property type="molecule type" value="Genomic_DNA"/>
</dbReference>
<dbReference type="InterPro" id="IPR036874">
    <property type="entry name" value="Carbonic_anhydrase_sf"/>
</dbReference>
<evidence type="ECO:0000313" key="1">
    <source>
        <dbReference type="EMBL" id="BBP92464.1"/>
    </source>
</evidence>
<sequence length="67" mass="7713">MGDGKMESKLEQILRHNSEFVNKRHYEPYKAGKFPEKKLVILTCMDTRLFGIIAAIYGTAQRGCKNH</sequence>
<evidence type="ECO:0000313" key="2">
    <source>
        <dbReference type="Proteomes" id="UP000464658"/>
    </source>
</evidence>
<dbReference type="Proteomes" id="UP000464658">
    <property type="component" value="Chromosome"/>
</dbReference>